<evidence type="ECO:0000259" key="2">
    <source>
        <dbReference type="Pfam" id="PF06724"/>
    </source>
</evidence>
<evidence type="ECO:0000313" key="3">
    <source>
        <dbReference type="EMBL" id="MCO6407025.1"/>
    </source>
</evidence>
<evidence type="ECO:0000256" key="1">
    <source>
        <dbReference type="SAM" id="Phobius"/>
    </source>
</evidence>
<feature type="transmembrane region" description="Helical" evidence="1">
    <location>
        <begin position="57"/>
        <end position="79"/>
    </location>
</feature>
<keyword evidence="1" id="KW-0812">Transmembrane</keyword>
<keyword evidence="1" id="KW-0472">Membrane</keyword>
<organism evidence="3 4">
    <name type="scientific">Hoeflea alexandrii</name>
    <dbReference type="NCBI Taxonomy" id="288436"/>
    <lineage>
        <taxon>Bacteria</taxon>
        <taxon>Pseudomonadati</taxon>
        <taxon>Pseudomonadota</taxon>
        <taxon>Alphaproteobacteria</taxon>
        <taxon>Hyphomicrobiales</taxon>
        <taxon>Rhizobiaceae</taxon>
        <taxon>Hoeflea</taxon>
    </lineage>
</organism>
<keyword evidence="4" id="KW-1185">Reference proteome</keyword>
<comment type="caution">
    <text evidence="3">The sequence shown here is derived from an EMBL/GenBank/DDBJ whole genome shotgun (WGS) entry which is preliminary data.</text>
</comment>
<name>A0ABT1CLD7_9HYPH</name>
<proteinExistence type="predicted"/>
<dbReference type="EMBL" id="JAAAML010000001">
    <property type="protein sequence ID" value="MCO6407025.1"/>
    <property type="molecule type" value="Genomic_DNA"/>
</dbReference>
<feature type="transmembrane region" description="Helical" evidence="1">
    <location>
        <begin position="224"/>
        <end position="247"/>
    </location>
</feature>
<feature type="transmembrane region" description="Helical" evidence="1">
    <location>
        <begin position="180"/>
        <end position="204"/>
    </location>
</feature>
<dbReference type="Proteomes" id="UP001320715">
    <property type="component" value="Unassembled WGS sequence"/>
</dbReference>
<sequence>MSWHDWFKPFARLGYGARGLVYLVLAFFIVSAAMTTGSGGDSKDAVRFLTQSTASAILAPLLIVSLAGYCLWRIVQAVFDTDDHGVKPSGLAVRAGLLGSAATYGLLMLYALSLWWGGMFSSQDGSGGGFARTVAGFIGAGPVSLILSSIFVVVGGAHIWKAVSRKYRDHIEASAEAKRWIDIAAIGGLCARGIIFLVIAFLLFRHGLAGQEGRASLADALDFIAGLPLGAWLLGATGTGFLLFSLYSFSEGIWRRINVEDA</sequence>
<evidence type="ECO:0000313" key="4">
    <source>
        <dbReference type="Proteomes" id="UP001320715"/>
    </source>
</evidence>
<accession>A0ABT1CLD7</accession>
<reference evidence="3 4" key="1">
    <citation type="submission" date="2020-01" db="EMBL/GenBank/DDBJ databases">
        <title>Genomes of bacteria type strains.</title>
        <authorList>
            <person name="Chen J."/>
            <person name="Zhu S."/>
            <person name="Yang J."/>
        </authorList>
    </citation>
    <scope>NUCLEOTIDE SEQUENCE [LARGE SCALE GENOMIC DNA]</scope>
    <source>
        <strain evidence="3 4">DSM 16655</strain>
    </source>
</reference>
<feature type="transmembrane region" description="Helical" evidence="1">
    <location>
        <begin position="136"/>
        <end position="160"/>
    </location>
</feature>
<dbReference type="InterPro" id="IPR009597">
    <property type="entry name" value="DUF1206"/>
</dbReference>
<feature type="transmembrane region" description="Helical" evidence="1">
    <location>
        <begin position="20"/>
        <end position="37"/>
    </location>
</feature>
<protein>
    <submittedName>
        <fullName evidence="3">DUF1206 domain-containing protein</fullName>
    </submittedName>
</protein>
<feature type="transmembrane region" description="Helical" evidence="1">
    <location>
        <begin position="91"/>
        <end position="116"/>
    </location>
</feature>
<keyword evidence="1" id="KW-1133">Transmembrane helix</keyword>
<dbReference type="Pfam" id="PF06724">
    <property type="entry name" value="DUF1206"/>
    <property type="match status" value="2"/>
</dbReference>
<feature type="domain" description="DUF1206" evidence="2">
    <location>
        <begin position="188"/>
        <end position="255"/>
    </location>
</feature>
<feature type="domain" description="DUF1206" evidence="2">
    <location>
        <begin position="13"/>
        <end position="80"/>
    </location>
</feature>
<gene>
    <name evidence="3" type="ORF">GTW23_02465</name>
</gene>
<dbReference type="RefSeq" id="WP_152007677.1">
    <property type="nucleotide sequence ID" value="NZ_CP159480.1"/>
</dbReference>